<evidence type="ECO:0000313" key="3">
    <source>
        <dbReference type="EMBL" id="SCW02466.1"/>
    </source>
</evidence>
<dbReference type="AlphaFoldDB" id="A0A1G4MF81"/>
<feature type="region of interest" description="Disordered" evidence="2">
    <location>
        <begin position="1"/>
        <end position="27"/>
    </location>
</feature>
<feature type="region of interest" description="Disordered" evidence="2">
    <location>
        <begin position="644"/>
        <end position="923"/>
    </location>
</feature>
<evidence type="ECO:0000256" key="1">
    <source>
        <dbReference type="ARBA" id="ARBA00008528"/>
    </source>
</evidence>
<keyword evidence="4" id="KW-1185">Reference proteome</keyword>
<dbReference type="OMA" id="EHTFSGF"/>
<feature type="compositionally biased region" description="Polar residues" evidence="2">
    <location>
        <begin position="849"/>
        <end position="859"/>
    </location>
</feature>
<comment type="similarity">
    <text evidence="1">Belongs to the EIS1 family.</text>
</comment>
<dbReference type="STRING" id="4955.A0A1G4MF81"/>
<organism evidence="3 4">
    <name type="scientific">Lachancea fermentati</name>
    <name type="common">Zygosaccharomyces fermentati</name>
    <dbReference type="NCBI Taxonomy" id="4955"/>
    <lineage>
        <taxon>Eukaryota</taxon>
        <taxon>Fungi</taxon>
        <taxon>Dikarya</taxon>
        <taxon>Ascomycota</taxon>
        <taxon>Saccharomycotina</taxon>
        <taxon>Saccharomycetes</taxon>
        <taxon>Saccharomycetales</taxon>
        <taxon>Saccharomycetaceae</taxon>
        <taxon>Lachancea</taxon>
    </lineage>
</organism>
<evidence type="ECO:0000313" key="4">
    <source>
        <dbReference type="Proteomes" id="UP000190831"/>
    </source>
</evidence>
<name>A0A1G4MF81_LACFM</name>
<evidence type="ECO:0000256" key="2">
    <source>
        <dbReference type="SAM" id="MobiDB-lite"/>
    </source>
</evidence>
<protein>
    <submittedName>
        <fullName evidence="3">LAFE_0F07052g1_1</fullName>
    </submittedName>
</protein>
<dbReference type="GO" id="GO:0070941">
    <property type="term" value="P:eisosome assembly"/>
    <property type="evidence" value="ECO:0007669"/>
    <property type="project" value="TreeGrafter"/>
</dbReference>
<dbReference type="InterPro" id="IPR024527">
    <property type="entry name" value="Eisosome1"/>
</dbReference>
<gene>
    <name evidence="3" type="ORF">LAFE_0F07052G</name>
</gene>
<feature type="compositionally biased region" description="Low complexity" evidence="2">
    <location>
        <begin position="753"/>
        <end position="773"/>
    </location>
</feature>
<feature type="compositionally biased region" description="Acidic residues" evidence="2">
    <location>
        <begin position="891"/>
        <end position="909"/>
    </location>
</feature>
<proteinExistence type="inferred from homology"/>
<sequence length="923" mass="100861">MSLISTAVDVPDENSAASPSVRASVYQKNGKPLSKEALFRAKLKYGVYQSPARQVGTGVSDSKVASDVAATLANSNRTTIEAYKRLMVDSNASRAATIVSSRPRTSSVSSTTTVTSDTGSLRAATKALSVIPPAPAPQVSPAKSGALNISKVLVGAEANAEKRIESRMNPEKTNYVYGIKTGDTGKAAEKSFTLTSEIMGRITSKEEYIAEAEAEADPKKYASHAAYAVRNFDPKAESAKELAEREKKKQAYYGMLTSEEVLSMAKVNAQVRLDAIDRMRAGDLLFKNEEYNKLAVAIAQKNSTQRSQHLGKINLGGGLWLTQDDVQNIAKGLITPVLDEVGTRAGSQRALDADIKQRNVDYKEQNAAWIKLQEEKLTNDKIWSRETRLRHKRETEGLHTRTEAKYKDLCSTKDAELAAMQQTLAETQKSYESLKVEMDQNLEEEAARVKNELATLKEALKVDMASTLAEQEAELKPYSDDVKAAEAEHERLVKERESIDAEIKDLRTSIEEHKAKIEQLTKDIEDAEVKHGDEDNKLQELSATKEESEDKVENHFRVLAEKAKEQAALSSEEARVKQLEVDAMINERQNEFNATDLQLKKEKLALLESMKDVAQIKGDEKLDESKLKALIGMTSDEFIAQQKEEEEKLAKSKLASASTKSIKDQSGVISSSAANEDNDEVNSISEEPTSANAVSSKAAKTSTTPDGPKKYSMVDAVLPDDFKPLKPVTKNTKETKQTTASPEKKPTQKKKFFSFGQKKSSPSEASPTSPTPAKEVAADKKDSSKGNASNSEVSKPKEAEKKTVDKKVVVKEPSVEPKADDGSKDLDDAKPAKPEVTSTESPSAKEDAATSSSAANKTVTKQETENELEHTFSGFSQEPAPEKTKATPVEPSEEDDDLIESSEAGEGELDSDKKVGSLFKEVF</sequence>
<feature type="compositionally biased region" description="Basic and acidic residues" evidence="2">
    <location>
        <begin position="860"/>
        <end position="870"/>
    </location>
</feature>
<dbReference type="PANTHER" id="PTHR28298">
    <property type="entry name" value="EISOSOME PROTEIN 1"/>
    <property type="match status" value="1"/>
</dbReference>
<feature type="compositionally biased region" description="Basic and acidic residues" evidence="2">
    <location>
        <begin position="794"/>
        <end position="833"/>
    </location>
</feature>
<feature type="compositionally biased region" description="Basic and acidic residues" evidence="2">
    <location>
        <begin position="731"/>
        <end position="746"/>
    </location>
</feature>
<feature type="compositionally biased region" description="Polar residues" evidence="2">
    <location>
        <begin position="667"/>
        <end position="705"/>
    </location>
</feature>
<dbReference type="PANTHER" id="PTHR28298:SF1">
    <property type="entry name" value="EISOSOME PROTEIN 1"/>
    <property type="match status" value="1"/>
</dbReference>
<dbReference type="EMBL" id="LT598490">
    <property type="protein sequence ID" value="SCW02466.1"/>
    <property type="molecule type" value="Genomic_DNA"/>
</dbReference>
<accession>A0A1G4MF81</accession>
<dbReference type="Pfam" id="PF12757">
    <property type="entry name" value="Eisosome1"/>
    <property type="match status" value="1"/>
</dbReference>
<dbReference type="OrthoDB" id="4070583at2759"/>
<dbReference type="Proteomes" id="UP000190831">
    <property type="component" value="Chromosome F"/>
</dbReference>
<feature type="region of interest" description="Disordered" evidence="2">
    <location>
        <begin position="530"/>
        <end position="550"/>
    </location>
</feature>
<reference evidence="4" key="1">
    <citation type="submission" date="2016-03" db="EMBL/GenBank/DDBJ databases">
        <authorList>
            <person name="Devillers H."/>
        </authorList>
    </citation>
    <scope>NUCLEOTIDE SEQUENCE [LARGE SCALE GENOMIC DNA]</scope>
</reference>